<sequence length="138" mass="15996">MKYGYACVDPSFFMDFQQNMPQQKELLRAGVKMEHLIIEDMNPRHPDHPARRLLLRRLKAGDELVCYSQRDLGETAEERWNCLNCLSGRHVAIRMLHMTYEPDKAAATITFSSLRDAVREGCFALCSRHELSPETKKL</sequence>
<dbReference type="EMBL" id="JABAFG010000007">
    <property type="protein sequence ID" value="NME28157.1"/>
    <property type="molecule type" value="Genomic_DNA"/>
</dbReference>
<dbReference type="SUPFAM" id="SSF53041">
    <property type="entry name" value="Resolvase-like"/>
    <property type="match status" value="1"/>
</dbReference>
<gene>
    <name evidence="1" type="ORF">HF872_05905</name>
</gene>
<proteinExistence type="predicted"/>
<reference evidence="1 2" key="1">
    <citation type="submission" date="2020-04" db="EMBL/GenBank/DDBJ databases">
        <authorList>
            <person name="Hitch T.C.A."/>
            <person name="Wylensek D."/>
            <person name="Clavel T."/>
        </authorList>
    </citation>
    <scope>NUCLEOTIDE SEQUENCE [LARGE SCALE GENOMIC DNA]</scope>
    <source>
        <strain evidence="1 2">Oil-RF-744-FAT-WT-6-1</strain>
    </source>
</reference>
<dbReference type="RefSeq" id="WP_170087475.1">
    <property type="nucleotide sequence ID" value="NZ_JABAFG010000007.1"/>
</dbReference>
<dbReference type="GO" id="GO:0000150">
    <property type="term" value="F:DNA strand exchange activity"/>
    <property type="evidence" value="ECO:0007669"/>
    <property type="project" value="InterPro"/>
</dbReference>
<dbReference type="Proteomes" id="UP000591071">
    <property type="component" value="Unassembled WGS sequence"/>
</dbReference>
<comment type="caution">
    <text evidence="1">The sequence shown here is derived from an EMBL/GenBank/DDBJ whole genome shotgun (WGS) entry which is preliminary data.</text>
</comment>
<dbReference type="AlphaFoldDB" id="A0A848BYN1"/>
<evidence type="ECO:0000313" key="2">
    <source>
        <dbReference type="Proteomes" id="UP000591071"/>
    </source>
</evidence>
<evidence type="ECO:0000313" key="1">
    <source>
        <dbReference type="EMBL" id="NME28157.1"/>
    </source>
</evidence>
<dbReference type="GO" id="GO:0003677">
    <property type="term" value="F:DNA binding"/>
    <property type="evidence" value="ECO:0007669"/>
    <property type="project" value="InterPro"/>
</dbReference>
<protein>
    <submittedName>
        <fullName evidence="1">Uncharacterized protein</fullName>
    </submittedName>
</protein>
<organism evidence="1 2">
    <name type="scientific">Megasphaera hexanoica</name>
    <dbReference type="NCBI Taxonomy" id="1675036"/>
    <lineage>
        <taxon>Bacteria</taxon>
        <taxon>Bacillati</taxon>
        <taxon>Bacillota</taxon>
        <taxon>Negativicutes</taxon>
        <taxon>Veillonellales</taxon>
        <taxon>Veillonellaceae</taxon>
        <taxon>Megasphaera</taxon>
    </lineage>
</organism>
<accession>A0A848BYN1</accession>
<name>A0A848BYN1_9FIRM</name>
<dbReference type="InterPro" id="IPR036162">
    <property type="entry name" value="Resolvase-like_N_sf"/>
</dbReference>